<evidence type="ECO:0000256" key="1">
    <source>
        <dbReference type="SAM" id="Phobius"/>
    </source>
</evidence>
<evidence type="ECO:0000313" key="2">
    <source>
        <dbReference type="EMBL" id="CUN79914.1"/>
    </source>
</evidence>
<name>A0A173ZUK0_9FIRM</name>
<accession>A0A173ZUK0</accession>
<proteinExistence type="predicted"/>
<dbReference type="InterPro" id="IPR031616">
    <property type="entry name" value="BsrE-like"/>
</dbReference>
<evidence type="ECO:0000313" key="3">
    <source>
        <dbReference type="Proteomes" id="UP000095651"/>
    </source>
</evidence>
<dbReference type="RefSeq" id="WP_320961696.1">
    <property type="nucleotide sequence ID" value="NZ_CABIXC010000002.1"/>
</dbReference>
<reference evidence="2 3" key="1">
    <citation type="submission" date="2015-09" db="EMBL/GenBank/DDBJ databases">
        <authorList>
            <consortium name="Pathogen Informatics"/>
        </authorList>
    </citation>
    <scope>NUCLEOTIDE SEQUENCE [LARGE SCALE GENOMIC DNA]</scope>
    <source>
        <strain evidence="2 3">2789STDY5608850</strain>
    </source>
</reference>
<evidence type="ECO:0008006" key="4">
    <source>
        <dbReference type="Google" id="ProtNLM"/>
    </source>
</evidence>
<feature type="transmembrane region" description="Helical" evidence="1">
    <location>
        <begin position="6"/>
        <end position="25"/>
    </location>
</feature>
<gene>
    <name evidence="2" type="ORF">ERS852407_01123</name>
</gene>
<sequence length="33" mass="3836">MMSTYEEFMIIINAAMLIIAILVYIDRKNGTKK</sequence>
<organism evidence="2 3">
    <name type="scientific">Hungatella hathewayi</name>
    <dbReference type="NCBI Taxonomy" id="154046"/>
    <lineage>
        <taxon>Bacteria</taxon>
        <taxon>Bacillati</taxon>
        <taxon>Bacillota</taxon>
        <taxon>Clostridia</taxon>
        <taxon>Lachnospirales</taxon>
        <taxon>Lachnospiraceae</taxon>
        <taxon>Hungatella</taxon>
    </lineage>
</organism>
<dbReference type="EMBL" id="CYZE01000002">
    <property type="protein sequence ID" value="CUN79914.1"/>
    <property type="molecule type" value="Genomic_DNA"/>
</dbReference>
<dbReference type="Pfam" id="PF16935">
    <property type="entry name" value="Hol_Tox"/>
    <property type="match status" value="1"/>
</dbReference>
<dbReference type="Proteomes" id="UP000095651">
    <property type="component" value="Unassembled WGS sequence"/>
</dbReference>
<keyword evidence="1" id="KW-1133">Transmembrane helix</keyword>
<dbReference type="AlphaFoldDB" id="A0A173ZUK0"/>
<protein>
    <recommendedName>
        <fullName evidence="4">Holin-like toxin</fullName>
    </recommendedName>
</protein>
<keyword evidence="1" id="KW-0812">Transmembrane</keyword>
<keyword evidence="1" id="KW-0472">Membrane</keyword>